<keyword evidence="2" id="KW-1185">Reference proteome</keyword>
<protein>
    <submittedName>
        <fullName evidence="1">Uncharacterized protein</fullName>
    </submittedName>
</protein>
<sequence length="83" mass="9102">MTLNPSLHLQPTREEDAEGEVSWLWCSSSARFPVELGLNYASLPPLPHPINNVPSTMLTTASPSLLNATPLHQINPHSPPLLR</sequence>
<dbReference type="AlphaFoldDB" id="A0A0D0AWC8"/>
<dbReference type="Proteomes" id="UP000054485">
    <property type="component" value="Unassembled WGS sequence"/>
</dbReference>
<dbReference type="InParanoid" id="A0A0D0AWC8"/>
<evidence type="ECO:0000313" key="1">
    <source>
        <dbReference type="EMBL" id="KIK36183.1"/>
    </source>
</evidence>
<organism evidence="1 2">
    <name type="scientific">Suillus luteus UH-Slu-Lm8-n1</name>
    <dbReference type="NCBI Taxonomy" id="930992"/>
    <lineage>
        <taxon>Eukaryota</taxon>
        <taxon>Fungi</taxon>
        <taxon>Dikarya</taxon>
        <taxon>Basidiomycota</taxon>
        <taxon>Agaricomycotina</taxon>
        <taxon>Agaricomycetes</taxon>
        <taxon>Agaricomycetidae</taxon>
        <taxon>Boletales</taxon>
        <taxon>Suillineae</taxon>
        <taxon>Suillaceae</taxon>
        <taxon>Suillus</taxon>
    </lineage>
</organism>
<gene>
    <name evidence="1" type="ORF">CY34DRAFT_780624</name>
</gene>
<reference evidence="1 2" key="1">
    <citation type="submission" date="2014-04" db="EMBL/GenBank/DDBJ databases">
        <authorList>
            <consortium name="DOE Joint Genome Institute"/>
            <person name="Kuo A."/>
            <person name="Ruytinx J."/>
            <person name="Rineau F."/>
            <person name="Colpaert J."/>
            <person name="Kohler A."/>
            <person name="Nagy L.G."/>
            <person name="Floudas D."/>
            <person name="Copeland A."/>
            <person name="Barry K.W."/>
            <person name="Cichocki N."/>
            <person name="Veneault-Fourrey C."/>
            <person name="LaButti K."/>
            <person name="Lindquist E.A."/>
            <person name="Lipzen A."/>
            <person name="Lundell T."/>
            <person name="Morin E."/>
            <person name="Murat C."/>
            <person name="Sun H."/>
            <person name="Tunlid A."/>
            <person name="Henrissat B."/>
            <person name="Grigoriev I.V."/>
            <person name="Hibbett D.S."/>
            <person name="Martin F."/>
            <person name="Nordberg H.P."/>
            <person name="Cantor M.N."/>
            <person name="Hua S.X."/>
        </authorList>
    </citation>
    <scope>NUCLEOTIDE SEQUENCE [LARGE SCALE GENOMIC DNA]</scope>
    <source>
        <strain evidence="1 2">UH-Slu-Lm8-n1</strain>
    </source>
</reference>
<evidence type="ECO:0000313" key="2">
    <source>
        <dbReference type="Proteomes" id="UP000054485"/>
    </source>
</evidence>
<name>A0A0D0AWC8_9AGAM</name>
<dbReference type="HOGENOM" id="CLU_2544130_0_0_1"/>
<dbReference type="OrthoDB" id="3168838at2759"/>
<accession>A0A0D0AWC8</accession>
<reference evidence="2" key="2">
    <citation type="submission" date="2015-01" db="EMBL/GenBank/DDBJ databases">
        <title>Evolutionary Origins and Diversification of the Mycorrhizal Mutualists.</title>
        <authorList>
            <consortium name="DOE Joint Genome Institute"/>
            <consortium name="Mycorrhizal Genomics Consortium"/>
            <person name="Kohler A."/>
            <person name="Kuo A."/>
            <person name="Nagy L.G."/>
            <person name="Floudas D."/>
            <person name="Copeland A."/>
            <person name="Barry K.W."/>
            <person name="Cichocki N."/>
            <person name="Veneault-Fourrey C."/>
            <person name="LaButti K."/>
            <person name="Lindquist E.A."/>
            <person name="Lipzen A."/>
            <person name="Lundell T."/>
            <person name="Morin E."/>
            <person name="Murat C."/>
            <person name="Riley R."/>
            <person name="Ohm R."/>
            <person name="Sun H."/>
            <person name="Tunlid A."/>
            <person name="Henrissat B."/>
            <person name="Grigoriev I.V."/>
            <person name="Hibbett D.S."/>
            <person name="Martin F."/>
        </authorList>
    </citation>
    <scope>NUCLEOTIDE SEQUENCE [LARGE SCALE GENOMIC DNA]</scope>
    <source>
        <strain evidence="2">UH-Slu-Lm8-n1</strain>
    </source>
</reference>
<proteinExistence type="predicted"/>
<dbReference type="EMBL" id="KN835552">
    <property type="protein sequence ID" value="KIK36183.1"/>
    <property type="molecule type" value="Genomic_DNA"/>
</dbReference>